<proteinExistence type="predicted"/>
<protein>
    <submittedName>
        <fullName evidence="1">GrpB family protein</fullName>
    </submittedName>
</protein>
<dbReference type="PANTHER" id="PTHR34822">
    <property type="entry name" value="GRPB DOMAIN PROTEIN (AFU_ORTHOLOGUE AFUA_1G01530)"/>
    <property type="match status" value="1"/>
</dbReference>
<dbReference type="InterPro" id="IPR007344">
    <property type="entry name" value="GrpB/CoaE"/>
</dbReference>
<comment type="caution">
    <text evidence="1">The sequence shown here is derived from an EMBL/GenBank/DDBJ whole genome shotgun (WGS) entry which is preliminary data.</text>
</comment>
<keyword evidence="2" id="KW-1185">Reference proteome</keyword>
<organism evidence="1 2">
    <name type="scientific">Heyndrickxia acidicola</name>
    <dbReference type="NCBI Taxonomy" id="209389"/>
    <lineage>
        <taxon>Bacteria</taxon>
        <taxon>Bacillati</taxon>
        <taxon>Bacillota</taxon>
        <taxon>Bacilli</taxon>
        <taxon>Bacillales</taxon>
        <taxon>Bacillaceae</taxon>
        <taxon>Heyndrickxia</taxon>
    </lineage>
</organism>
<dbReference type="PANTHER" id="PTHR34822:SF1">
    <property type="entry name" value="GRPB FAMILY PROTEIN"/>
    <property type="match status" value="1"/>
</dbReference>
<sequence>MTKPIVVISEYNPDWECQFQYEKKRIHGVLGDRIIQIEHIGSTSIKGLSAKPIIDMMAGVPDLEAVPDLISSLNEIGYEYVPKPEIVDRRFFRKGLWGQGTCHLHICEYGGSEWFEKLLFRDYLRLNPLLAKEYELLKQELAVTYKFDRPAYTKNKEPFIRRVVALAREELG</sequence>
<name>A0ABU6MJN6_9BACI</name>
<accession>A0ABU6MJN6</accession>
<dbReference type="EMBL" id="JARMAB010000012">
    <property type="protein sequence ID" value="MED1203265.1"/>
    <property type="molecule type" value="Genomic_DNA"/>
</dbReference>
<evidence type="ECO:0000313" key="2">
    <source>
        <dbReference type="Proteomes" id="UP001341444"/>
    </source>
</evidence>
<dbReference type="SUPFAM" id="SSF81301">
    <property type="entry name" value="Nucleotidyltransferase"/>
    <property type="match status" value="1"/>
</dbReference>
<evidence type="ECO:0000313" key="1">
    <source>
        <dbReference type="EMBL" id="MED1203265.1"/>
    </source>
</evidence>
<gene>
    <name evidence="1" type="ORF">P4T90_09250</name>
</gene>
<dbReference type="Pfam" id="PF04229">
    <property type="entry name" value="GrpB"/>
    <property type="match status" value="1"/>
</dbReference>
<dbReference type="Proteomes" id="UP001341444">
    <property type="component" value="Unassembled WGS sequence"/>
</dbReference>
<dbReference type="Gene3D" id="3.30.460.10">
    <property type="entry name" value="Beta Polymerase, domain 2"/>
    <property type="match status" value="1"/>
</dbReference>
<reference evidence="1 2" key="1">
    <citation type="submission" date="2023-03" db="EMBL/GenBank/DDBJ databases">
        <title>Bacillus Genome Sequencing.</title>
        <authorList>
            <person name="Dunlap C."/>
        </authorList>
    </citation>
    <scope>NUCLEOTIDE SEQUENCE [LARGE SCALE GENOMIC DNA]</scope>
    <source>
        <strain evidence="1 2">B-23453</strain>
    </source>
</reference>
<dbReference type="InterPro" id="IPR043519">
    <property type="entry name" value="NT_sf"/>
</dbReference>
<dbReference type="RefSeq" id="WP_066269188.1">
    <property type="nucleotide sequence ID" value="NZ_JARMAB010000012.1"/>
</dbReference>